<organism evidence="1">
    <name type="scientific">Pakpunavirus sp</name>
    <dbReference type="NCBI Taxonomy" id="2833053"/>
    <lineage>
        <taxon>Viruses</taxon>
        <taxon>Duplodnaviria</taxon>
        <taxon>Heunggongvirae</taxon>
        <taxon>Uroviricota</taxon>
        <taxon>Caudoviricetes</taxon>
        <taxon>Vandenendeviridae</taxon>
        <taxon>Skurskavirinae</taxon>
        <taxon>Pakpunavirus</taxon>
    </lineage>
</organism>
<protein>
    <submittedName>
        <fullName evidence="1">Minor tail protein</fullName>
    </submittedName>
</protein>
<proteinExistence type="predicted"/>
<sequence>MLDPYLFARYVDCGRGEVVGGVREFDCWGLAMAIREELLGLPPLPDAGVISRHRLRESAKSYLVYADLLPEGPAIPGALAAVMSGELCTHVGVVLELDGMLAVAEINPKSGFRWLRIADFERTYYRVKYHADRDIREQVCGRACGALRNPRAYDAGGLAAGECAELSTSQ</sequence>
<dbReference type="EMBL" id="PP986815">
    <property type="protein sequence ID" value="XDI97825.1"/>
    <property type="molecule type" value="Genomic_DNA"/>
</dbReference>
<accession>A0AB39BYP7</accession>
<name>A0AB39BYP7_9CAUD</name>
<reference evidence="1" key="1">
    <citation type="submission" date="2024-06" db="EMBL/GenBank/DDBJ databases">
        <authorList>
            <person name="Agudelo-Romero P."/>
            <person name="Caparros-Martin J.A."/>
            <person name="Sharma A."/>
            <person name="Saladie M."/>
            <person name="Stick S.M."/>
            <person name="O'Gara F."/>
        </authorList>
    </citation>
    <scope>NUCLEOTIDE SEQUENCE</scope>
    <source>
        <strain evidence="1">VContig1</strain>
    </source>
</reference>
<evidence type="ECO:0000313" key="1">
    <source>
        <dbReference type="EMBL" id="XDI97825.1"/>
    </source>
</evidence>